<keyword evidence="5" id="KW-1185">Reference proteome</keyword>
<feature type="compositionally biased region" description="Low complexity" evidence="2">
    <location>
        <begin position="82"/>
        <end position="95"/>
    </location>
</feature>
<name>A0AAD9RGE1_9HYME</name>
<comment type="caution">
    <text evidence="4">The sequence shown here is derived from an EMBL/GenBank/DDBJ whole genome shotgun (WGS) entry which is preliminary data.</text>
</comment>
<keyword evidence="1" id="KW-0175">Coiled coil</keyword>
<accession>A0AAD9RGE1</accession>
<organism evidence="4 5">
    <name type="scientific">Odynerus spinipes</name>
    <dbReference type="NCBI Taxonomy" id="1348599"/>
    <lineage>
        <taxon>Eukaryota</taxon>
        <taxon>Metazoa</taxon>
        <taxon>Ecdysozoa</taxon>
        <taxon>Arthropoda</taxon>
        <taxon>Hexapoda</taxon>
        <taxon>Insecta</taxon>
        <taxon>Pterygota</taxon>
        <taxon>Neoptera</taxon>
        <taxon>Endopterygota</taxon>
        <taxon>Hymenoptera</taxon>
        <taxon>Apocrita</taxon>
        <taxon>Aculeata</taxon>
        <taxon>Vespoidea</taxon>
        <taxon>Vespidae</taxon>
        <taxon>Eumeninae</taxon>
        <taxon>Odynerus</taxon>
    </lineage>
</organism>
<feature type="compositionally biased region" description="Basic residues" evidence="2">
    <location>
        <begin position="65"/>
        <end position="76"/>
    </location>
</feature>
<dbReference type="AlphaFoldDB" id="A0AAD9RGE1"/>
<reference evidence="4" key="1">
    <citation type="submission" date="2021-08" db="EMBL/GenBank/DDBJ databases">
        <authorList>
            <person name="Misof B."/>
            <person name="Oliver O."/>
            <person name="Podsiadlowski L."/>
            <person name="Donath A."/>
            <person name="Peters R."/>
            <person name="Mayer C."/>
            <person name="Rust J."/>
            <person name="Gunkel S."/>
            <person name="Lesny P."/>
            <person name="Martin S."/>
            <person name="Oeyen J.P."/>
            <person name="Petersen M."/>
            <person name="Panagiotis P."/>
            <person name="Wilbrandt J."/>
            <person name="Tanja T."/>
        </authorList>
    </citation>
    <scope>NUCLEOTIDE SEQUENCE</scope>
    <source>
        <strain evidence="4">GBR_01_08_01A</strain>
        <tissue evidence="4">Thorax + abdomen</tissue>
    </source>
</reference>
<evidence type="ECO:0000256" key="2">
    <source>
        <dbReference type="SAM" id="MobiDB-lite"/>
    </source>
</evidence>
<dbReference type="Pfam" id="PF25298">
    <property type="entry name" value="Baculo_FP_2nd"/>
    <property type="match status" value="1"/>
</dbReference>
<feature type="coiled-coil region" evidence="1">
    <location>
        <begin position="142"/>
        <end position="176"/>
    </location>
</feature>
<dbReference type="Proteomes" id="UP001258017">
    <property type="component" value="Unassembled WGS sequence"/>
</dbReference>
<feature type="domain" description="FP protein C-terminal" evidence="3">
    <location>
        <begin position="261"/>
        <end position="307"/>
    </location>
</feature>
<proteinExistence type="predicted"/>
<evidence type="ECO:0000313" key="4">
    <source>
        <dbReference type="EMBL" id="KAK2578556.1"/>
    </source>
</evidence>
<dbReference type="EMBL" id="JAIFRP010000232">
    <property type="protein sequence ID" value="KAK2578556.1"/>
    <property type="molecule type" value="Genomic_DNA"/>
</dbReference>
<feature type="region of interest" description="Disordered" evidence="2">
    <location>
        <begin position="60"/>
        <end position="95"/>
    </location>
</feature>
<gene>
    <name evidence="4" type="ORF">KPH14_011619</name>
</gene>
<dbReference type="InterPro" id="IPR057251">
    <property type="entry name" value="FP_C"/>
</dbReference>
<evidence type="ECO:0000259" key="3">
    <source>
        <dbReference type="Pfam" id="PF25298"/>
    </source>
</evidence>
<evidence type="ECO:0000256" key="1">
    <source>
        <dbReference type="SAM" id="Coils"/>
    </source>
</evidence>
<reference evidence="4" key="2">
    <citation type="journal article" date="2023" name="Commun. Biol.">
        <title>Intrasexual cuticular hydrocarbon dimorphism in a wasp sheds light on hydrocarbon biosynthesis genes in Hymenoptera.</title>
        <authorList>
            <person name="Moris V.C."/>
            <person name="Podsiadlowski L."/>
            <person name="Martin S."/>
            <person name="Oeyen J.P."/>
            <person name="Donath A."/>
            <person name="Petersen M."/>
            <person name="Wilbrandt J."/>
            <person name="Misof B."/>
            <person name="Liedtke D."/>
            <person name="Thamm M."/>
            <person name="Scheiner R."/>
            <person name="Schmitt T."/>
            <person name="Niehuis O."/>
        </authorList>
    </citation>
    <scope>NUCLEOTIDE SEQUENCE</scope>
    <source>
        <strain evidence="4">GBR_01_08_01A</strain>
    </source>
</reference>
<evidence type="ECO:0000313" key="5">
    <source>
        <dbReference type="Proteomes" id="UP001258017"/>
    </source>
</evidence>
<sequence length="347" mass="38811">MSPCRGCRMCNKPIANESVYCVGCSKFYHPGCVKKRTNQTGTTYCCRDIRMEYLLQGVEPVAHPSPRRPSRSRSRHNSLFMTPPQQLQSTSNTSSQSVTEACDYISNAELLRSLNERFDQILAQISGLSAMQSHIESNTVRIAELEDCNRALRNDIAALQRQLDRDQLERRRASVRQGTTDLIISGVPCQTSGELLATVKGVLAAIDITLTDNDIKQIRFLKVLTAKRTKGRLLTSDLAFVTTSDRPAPVYVNEALPSELYQLFLAAKTAARSLSYKYIWHRDGTIFLRRSDGEKVERIHSLTQLRDFEERCSSGTALAKQTATNIRHSEVISSPGPLAGQHHHQSS</sequence>
<protein>
    <recommendedName>
        <fullName evidence="3">FP protein C-terminal domain-containing protein</fullName>
    </recommendedName>
</protein>